<gene>
    <name evidence="1" type="ORF">LSINAPIS_LOCUS10496</name>
</gene>
<reference evidence="1 2" key="1">
    <citation type="submission" date="2017-07" db="EMBL/GenBank/DDBJ databases">
        <authorList>
            <person name="Talla V."/>
            <person name="Backstrom N."/>
        </authorList>
    </citation>
    <scope>NUCLEOTIDE SEQUENCE [LARGE SCALE GENOMIC DNA]</scope>
</reference>
<dbReference type="EMBL" id="FZQP02004256">
    <property type="protein sequence ID" value="VVC99666.1"/>
    <property type="molecule type" value="Genomic_DNA"/>
</dbReference>
<name>A0A5E4QP02_9NEOP</name>
<keyword evidence="2" id="KW-1185">Reference proteome</keyword>
<evidence type="ECO:0000313" key="1">
    <source>
        <dbReference type="EMBL" id="VVC99666.1"/>
    </source>
</evidence>
<dbReference type="AlphaFoldDB" id="A0A5E4QP02"/>
<protein>
    <submittedName>
        <fullName evidence="1">Uncharacterized protein</fullName>
    </submittedName>
</protein>
<dbReference type="Proteomes" id="UP000324832">
    <property type="component" value="Unassembled WGS sequence"/>
</dbReference>
<organism evidence="1 2">
    <name type="scientific">Leptidea sinapis</name>
    <dbReference type="NCBI Taxonomy" id="189913"/>
    <lineage>
        <taxon>Eukaryota</taxon>
        <taxon>Metazoa</taxon>
        <taxon>Ecdysozoa</taxon>
        <taxon>Arthropoda</taxon>
        <taxon>Hexapoda</taxon>
        <taxon>Insecta</taxon>
        <taxon>Pterygota</taxon>
        <taxon>Neoptera</taxon>
        <taxon>Endopterygota</taxon>
        <taxon>Lepidoptera</taxon>
        <taxon>Glossata</taxon>
        <taxon>Ditrysia</taxon>
        <taxon>Papilionoidea</taxon>
        <taxon>Pieridae</taxon>
        <taxon>Dismorphiinae</taxon>
        <taxon>Leptidea</taxon>
    </lineage>
</organism>
<feature type="non-terminal residue" evidence="1">
    <location>
        <position position="1"/>
    </location>
</feature>
<proteinExistence type="predicted"/>
<evidence type="ECO:0000313" key="2">
    <source>
        <dbReference type="Proteomes" id="UP000324832"/>
    </source>
</evidence>
<feature type="non-terminal residue" evidence="1">
    <location>
        <position position="330"/>
    </location>
</feature>
<accession>A0A5E4QP02</accession>
<sequence length="330" mass="35873">IHDSGRFCECVALSYGAWSDAGRGVSAELLRGGSWLVLALFLEGHHVRHIAEQRAEDKAEHLDNDRVLRDLIDFIEVDESAAGALVRVVTRAVVRESGAEAARGGGEVLVRLVADALSTASLAAAERRELQALFECVQRGLGADRVGGAERAECFGALCTWDRLSVREQNRMKNTLPPLFTDTSTFKRELTEYRSGDRDVHTEAWFDAMCGAVRSGAGPAGPLHSALAAARRDADMFAISALAECDSWVRCQTGAEVSGGAYSGELASIARGERCVARWAARIMLRACRAQDAAAAERVRNAASAWCKRVLEMELYQQALLCCRSNRYVP</sequence>